<feature type="domain" description="Methyltransferase" evidence="1">
    <location>
        <begin position="175"/>
        <end position="284"/>
    </location>
</feature>
<keyword evidence="4" id="KW-1185">Reference proteome</keyword>
<protein>
    <submittedName>
        <fullName evidence="3">Class I SAM-dependent methyltransferase</fullName>
    </submittedName>
</protein>
<evidence type="ECO:0000259" key="2">
    <source>
        <dbReference type="Pfam" id="PF21320"/>
    </source>
</evidence>
<gene>
    <name evidence="3" type="ORF">EXE63_26410</name>
</gene>
<dbReference type="PANTHER" id="PTHR45128">
    <property type="entry name" value="METHYLTRANSFERASE TYPE 11"/>
    <property type="match status" value="1"/>
</dbReference>
<dbReference type="PANTHER" id="PTHR45128:SF1">
    <property type="entry name" value="S-ADENOSYLMETHIONINE-DEPENDENT METHYLTRANSFERASE RV2258C"/>
    <property type="match status" value="1"/>
</dbReference>
<sequence length="357" mass="38159">MTETIEAMTESTEEFAGRIVGTIDAASIALLLSIGHQTKLFDTLASLPPATSTQIADAAGLNERYVREWLGGVAAGQIVDYDAPTQTYSLPPHRAAALTHAAGPDNLARVAQFIPLLAEVEQQVIGCFHHGGGLSYAEYPRFHRLMAEESGEVFDAALVDGILPMVEGLPQRLRDGADVADFGCGSGHAVNVMAAAFPGSRFVGIDFSEEGLSVGMREAQQRGLGNVRFQASDVAGYDVAEAFDVITAFDAIHDQAHPGRVLQNIHRALRPGGTFLMVDIKSSSRVEDNIGVPFAPYLYTVSTMHCMSVSLGLDGDGLGTCWGRELATAMLADAGFADVQVREIESDPINFYYVAHK</sequence>
<proteinExistence type="predicted"/>
<dbReference type="AlphaFoldDB" id="A0A6H0SA33"/>
<dbReference type="InterPro" id="IPR029063">
    <property type="entry name" value="SAM-dependent_MTases_sf"/>
</dbReference>
<keyword evidence="3" id="KW-0808">Transferase</keyword>
<dbReference type="Pfam" id="PF13847">
    <property type="entry name" value="Methyltransf_31"/>
    <property type="match status" value="1"/>
</dbReference>
<evidence type="ECO:0000313" key="3">
    <source>
        <dbReference type="EMBL" id="QIV84020.1"/>
    </source>
</evidence>
<dbReference type="RefSeq" id="WP_168144377.1">
    <property type="nucleotide sequence ID" value="NZ_CBCSDT010000010.1"/>
</dbReference>
<dbReference type="KEGG" id="mfre:EXE63_26410"/>
<dbReference type="Proteomes" id="UP000501849">
    <property type="component" value="Chromosome"/>
</dbReference>
<dbReference type="Gene3D" id="3.40.50.150">
    <property type="entry name" value="Vaccinia Virus protein VP39"/>
    <property type="match status" value="1"/>
</dbReference>
<dbReference type="GO" id="GO:0008168">
    <property type="term" value="F:methyltransferase activity"/>
    <property type="evidence" value="ECO:0007669"/>
    <property type="project" value="UniProtKB-KW"/>
</dbReference>
<dbReference type="InterPro" id="IPR048711">
    <property type="entry name" value="WHD_Rv2258c"/>
</dbReference>
<dbReference type="CDD" id="cd02440">
    <property type="entry name" value="AdoMet_MTases"/>
    <property type="match status" value="1"/>
</dbReference>
<organism evidence="3 4">
    <name type="scientific">Mycolicibacterium frederiksbergense</name>
    <dbReference type="NCBI Taxonomy" id="117567"/>
    <lineage>
        <taxon>Bacteria</taxon>
        <taxon>Bacillati</taxon>
        <taxon>Actinomycetota</taxon>
        <taxon>Actinomycetes</taxon>
        <taxon>Mycobacteriales</taxon>
        <taxon>Mycobacteriaceae</taxon>
        <taxon>Mycolicibacterium</taxon>
    </lineage>
</organism>
<evidence type="ECO:0000259" key="1">
    <source>
        <dbReference type="Pfam" id="PF13847"/>
    </source>
</evidence>
<dbReference type="GO" id="GO:0032259">
    <property type="term" value="P:methylation"/>
    <property type="evidence" value="ECO:0007669"/>
    <property type="project" value="UniProtKB-KW"/>
</dbReference>
<evidence type="ECO:0000313" key="4">
    <source>
        <dbReference type="Proteomes" id="UP000501849"/>
    </source>
</evidence>
<keyword evidence="3" id="KW-0489">Methyltransferase</keyword>
<name>A0A6H0SA33_9MYCO</name>
<reference evidence="3 4" key="1">
    <citation type="submission" date="2019-04" db="EMBL/GenBank/DDBJ databases">
        <title>Draft, Whole-Genome Sequence of the Anthracene-degrading Mycobacterium frederiksbergense LB501T, Isolated from a Polycyclic Aromatic Hydrocarbon (PAH)-Contaminated Soil.</title>
        <authorList>
            <person name="Augelletti F."/>
        </authorList>
    </citation>
    <scope>NUCLEOTIDE SEQUENCE [LARGE SCALE GENOMIC DNA]</scope>
    <source>
        <strain evidence="3 4">LB 501T</strain>
    </source>
</reference>
<dbReference type="Pfam" id="PF21320">
    <property type="entry name" value="WHD_Rv2258c"/>
    <property type="match status" value="1"/>
</dbReference>
<dbReference type="InterPro" id="IPR053173">
    <property type="entry name" value="SAM-binding_MTase"/>
</dbReference>
<dbReference type="SUPFAM" id="SSF53335">
    <property type="entry name" value="S-adenosyl-L-methionine-dependent methyltransferases"/>
    <property type="match status" value="1"/>
</dbReference>
<dbReference type="EMBL" id="CP038799">
    <property type="protein sequence ID" value="QIV84020.1"/>
    <property type="molecule type" value="Genomic_DNA"/>
</dbReference>
<accession>A0A6H0SA33</accession>
<dbReference type="InterPro" id="IPR025714">
    <property type="entry name" value="Methyltranfer_dom"/>
</dbReference>
<feature type="domain" description="S-adenosylmethionine-dependent methyltransferase Rv2258c-like winged HTH" evidence="2">
    <location>
        <begin position="26"/>
        <end position="99"/>
    </location>
</feature>